<gene>
    <name evidence="2" type="ORF">IEZ26_10895</name>
</gene>
<proteinExistence type="predicted"/>
<keyword evidence="3" id="KW-1185">Reference proteome</keyword>
<keyword evidence="1" id="KW-1133">Transmembrane helix</keyword>
<sequence>MERRAERWRWRPEPGWLWLSLLGLTTGAFVGAVLAVVVVLVDVFGAGALAGDAIGIPGAVLGLGVFGALLGGGVGFVLGGAVGVVLMLLVGRRMPGRAPAVLAFVGAAATVVVLARPVLAPFLRVQSDVVTVLISASGVIAGLVAVWFRAQLPRPPAEERTSRPVP</sequence>
<reference evidence="2 3" key="1">
    <citation type="submission" date="2020-09" db="EMBL/GenBank/DDBJ databases">
        <title>novel species in genus Nocardioides.</title>
        <authorList>
            <person name="Zhang G."/>
        </authorList>
    </citation>
    <scope>NUCLEOTIDE SEQUENCE [LARGE SCALE GENOMIC DNA]</scope>
    <source>
        <strain evidence="2 3">KCTC 39551</strain>
    </source>
</reference>
<comment type="caution">
    <text evidence="2">The sequence shown here is derived from an EMBL/GenBank/DDBJ whole genome shotgun (WGS) entry which is preliminary data.</text>
</comment>
<evidence type="ECO:0000313" key="3">
    <source>
        <dbReference type="Proteomes" id="UP000618818"/>
    </source>
</evidence>
<feature type="transmembrane region" description="Helical" evidence="1">
    <location>
        <begin position="16"/>
        <end position="41"/>
    </location>
</feature>
<dbReference type="RefSeq" id="WP_191194822.1">
    <property type="nucleotide sequence ID" value="NZ_JACXYZ010000001.1"/>
</dbReference>
<feature type="transmembrane region" description="Helical" evidence="1">
    <location>
        <begin position="129"/>
        <end position="148"/>
    </location>
</feature>
<protein>
    <submittedName>
        <fullName evidence="2">Uncharacterized protein</fullName>
    </submittedName>
</protein>
<keyword evidence="1" id="KW-0812">Transmembrane</keyword>
<feature type="transmembrane region" description="Helical" evidence="1">
    <location>
        <begin position="101"/>
        <end position="123"/>
    </location>
</feature>
<organism evidence="2 3">
    <name type="scientific">Nocardioides cavernae</name>
    <dbReference type="NCBI Taxonomy" id="1921566"/>
    <lineage>
        <taxon>Bacteria</taxon>
        <taxon>Bacillati</taxon>
        <taxon>Actinomycetota</taxon>
        <taxon>Actinomycetes</taxon>
        <taxon>Propionibacteriales</taxon>
        <taxon>Nocardioidaceae</taxon>
        <taxon>Nocardioides</taxon>
    </lineage>
</organism>
<accession>A0ABR8NAG7</accession>
<evidence type="ECO:0000313" key="2">
    <source>
        <dbReference type="EMBL" id="MBD3925130.1"/>
    </source>
</evidence>
<dbReference type="EMBL" id="JACXYZ010000001">
    <property type="protein sequence ID" value="MBD3925130.1"/>
    <property type="molecule type" value="Genomic_DNA"/>
</dbReference>
<feature type="transmembrane region" description="Helical" evidence="1">
    <location>
        <begin position="61"/>
        <end position="89"/>
    </location>
</feature>
<name>A0ABR8NAG7_9ACTN</name>
<evidence type="ECO:0000256" key="1">
    <source>
        <dbReference type="SAM" id="Phobius"/>
    </source>
</evidence>
<keyword evidence="1" id="KW-0472">Membrane</keyword>
<dbReference type="Proteomes" id="UP000618818">
    <property type="component" value="Unassembled WGS sequence"/>
</dbReference>